<dbReference type="InterPro" id="IPR008780">
    <property type="entry name" value="Plasmodium_Vir"/>
</dbReference>
<reference evidence="2 3" key="1">
    <citation type="submission" date="2016-07" db="EMBL/GenBank/DDBJ databases">
        <authorList>
            <consortium name="Pathogen Informatics"/>
        </authorList>
    </citation>
    <scope>NUCLEOTIDE SEQUENCE [LARGE SCALE GENOMIC DNA]</scope>
</reference>
<accession>A0A1G4EDB8</accession>
<organism evidence="2 3">
    <name type="scientific">Plasmodium vivax</name>
    <name type="common">malaria parasite P. vivax</name>
    <dbReference type="NCBI Taxonomy" id="5855"/>
    <lineage>
        <taxon>Eukaryota</taxon>
        <taxon>Sar</taxon>
        <taxon>Alveolata</taxon>
        <taxon>Apicomplexa</taxon>
        <taxon>Aconoidasida</taxon>
        <taxon>Haemosporida</taxon>
        <taxon>Plasmodiidae</taxon>
        <taxon>Plasmodium</taxon>
        <taxon>Plasmodium (Plasmodium)</taxon>
    </lineage>
</organism>
<dbReference type="Proteomes" id="UP000305196">
    <property type="component" value="Unassembled WGS sequence"/>
</dbReference>
<protein>
    <submittedName>
        <fullName evidence="2">VIR protein</fullName>
    </submittedName>
</protein>
<dbReference type="EMBL" id="FLYI01000236">
    <property type="protein sequence ID" value="SCA60517.1"/>
    <property type="molecule type" value="Genomic_DNA"/>
</dbReference>
<evidence type="ECO:0000313" key="3">
    <source>
        <dbReference type="Proteomes" id="UP000305196"/>
    </source>
</evidence>
<gene>
    <name evidence="2" type="ORF">PVC01_000078500</name>
</gene>
<dbReference type="VEuPathDB" id="PlasmoDB:PVPAM_090006500"/>
<dbReference type="VEuPathDB" id="PlasmoDB:PVP01_0901000"/>
<evidence type="ECO:0000313" key="2">
    <source>
        <dbReference type="EMBL" id="SCA60517.1"/>
    </source>
</evidence>
<sequence length="351" mass="41184">MSECKETDLLKLLTKNYTFKKNPHIKKFYDEFNKGCKLGDNIGYYCSEIPEGKSINSNVKELYHKVQAIKTKAEMGENEELLSLNDYSTKGCTYLKYWLYDQIITIGFDETKTQELFDLWKEILQNNFELTLDYGLTCKFRIFELEDIKKIKLLLDYLLNYNLDKYYHDLYNIICTYGCNDCLNSIFDSYNNSDICQDEYSENFCKELHECINVYGISKLPKLRCERNKGSLIHPSESEDSITSQVYASGDTRETKSQHDVSPVESHVPQSEMELTNKSTTAIFSLVGTVLTFSCLYKFTPSGRWIREKILRRKSLRCKLDEEKNKFLEHSLQPDNVKLYNEERHLSYHPS</sequence>
<name>A0A1G4EDB8_PLAVI</name>
<dbReference type="Pfam" id="PF05795">
    <property type="entry name" value="Plasmodium_Vir"/>
    <property type="match status" value="2"/>
</dbReference>
<feature type="region of interest" description="Disordered" evidence="1">
    <location>
        <begin position="252"/>
        <end position="272"/>
    </location>
</feature>
<evidence type="ECO:0000256" key="1">
    <source>
        <dbReference type="SAM" id="MobiDB-lite"/>
    </source>
</evidence>
<dbReference type="AlphaFoldDB" id="A0A1G4EDB8"/>
<proteinExistence type="predicted"/>